<dbReference type="Pfam" id="PF13607">
    <property type="entry name" value="Succ_CoA_lig"/>
    <property type="match status" value="1"/>
</dbReference>
<dbReference type="PANTHER" id="PTHR43334">
    <property type="entry name" value="ACETATE--COA LIGASE [ADP-FORMING]"/>
    <property type="match status" value="1"/>
</dbReference>
<gene>
    <name evidence="6" type="ORF">GCM10008942_23600</name>
</gene>
<dbReference type="InterPro" id="IPR036291">
    <property type="entry name" value="NAD(P)-bd_dom_sf"/>
</dbReference>
<dbReference type="RefSeq" id="WP_166935871.1">
    <property type="nucleotide sequence ID" value="NZ_BAAADD010000006.1"/>
</dbReference>
<feature type="domain" description="N-acetyltransferase" evidence="5">
    <location>
        <begin position="743"/>
        <end position="895"/>
    </location>
</feature>
<dbReference type="Gene3D" id="3.30.1490.20">
    <property type="entry name" value="ATP-grasp fold, A domain"/>
    <property type="match status" value="1"/>
</dbReference>
<organism evidence="6 7">
    <name type="scientific">Rhizomicrobium electricum</name>
    <dbReference type="NCBI Taxonomy" id="480070"/>
    <lineage>
        <taxon>Bacteria</taxon>
        <taxon>Pseudomonadati</taxon>
        <taxon>Pseudomonadota</taxon>
        <taxon>Alphaproteobacteria</taxon>
        <taxon>Micropepsales</taxon>
        <taxon>Micropepsaceae</taxon>
        <taxon>Rhizomicrobium</taxon>
    </lineage>
</organism>
<sequence>MSIRNLDALFHPKSIALIGASTKPKSIGAVLAENLLTGGFKGPIMPVNPKAQAINGVLAYKDVASLPITPDMACIATPPATIPGIIDQLGARGTRGAVVITAGLRDMLAPDGQTLEYHMLANAKKHGLRIAGPNCIGIISTPAGVNASFAEAKPKKGRVAFVAQSGALVATMLDWALNKGVGFSHLVSMGDQADSDFGDMLDYMAQDPDTDAVVLYVEAAGHKHGFSPRKFISAARSIARIKPVIAIKAGRSAAAAKAASSHTGALAGADGVYDAVFNRCGILRARDLDEIFDAIETLSKPGRVTGDRLLIVTNGGGAGVMAVDKLSDLGGNLIDISEETIKKIDVVCPPTWSRGNPVDIIGDAPGKRFYDTMKICNEVPDADGTVVLYCPTAVASSLEGAEAVVEAVKGTTRPIFTNWLGSSEETQKARDAFRAANIPTYETPEKAIRAFMHLAHFSRIQNLLMEVPPSKGENVVPDEKKAKSIIDKAMGEKQLWLDAVSLSDLFACYQIPIARSKAAKTPADVAAISADWKAPIVIKIMSPEITHKSDVGGVKLNLETPEEAKAAAEQMLVTVGKNCPKAKLDGFLVQEMIKRPRAYELICGVAVDNTFGPYLLFGQGGVSVEVVADSSLALAPINTTLAMDMITHTRIYKQLKGFRDRPPAAINDVADVLVRVSKLICDFPEIKELDINPLLCDEKGVIAVDARIKLGVAGEGARDARLAIKPYPKELEAHEAVSGAGEFFVRPVRPEDYKVFTEFFAKLAAEDVRLRFFSPLRTLPTSLLSRLTHIDYDRDMAFVMFNDKNELVGVGNFSSDPNKEKGEYAVLVRSDLKGHGLGTALMKRIVEYAKAYGVKEIHGDVLTENSMMLALCKDLGFTVTAIPGSPEMVVTSLKL</sequence>
<reference evidence="6 7" key="1">
    <citation type="journal article" date="2019" name="Int. J. Syst. Evol. Microbiol.">
        <title>The Global Catalogue of Microorganisms (GCM) 10K type strain sequencing project: providing services to taxonomists for standard genome sequencing and annotation.</title>
        <authorList>
            <consortium name="The Broad Institute Genomics Platform"/>
            <consortium name="The Broad Institute Genome Sequencing Center for Infectious Disease"/>
            <person name="Wu L."/>
            <person name="Ma J."/>
        </authorList>
    </citation>
    <scope>NUCLEOTIDE SEQUENCE [LARGE SCALE GENOMIC DNA]</scope>
    <source>
        <strain evidence="6 7">JCM 15089</strain>
    </source>
</reference>
<dbReference type="Gene3D" id="3.30.470.20">
    <property type="entry name" value="ATP-grasp fold, B domain"/>
    <property type="match status" value="1"/>
</dbReference>
<dbReference type="CDD" id="cd04301">
    <property type="entry name" value="NAT_SF"/>
    <property type="match status" value="1"/>
</dbReference>
<dbReference type="PROSITE" id="PS51186">
    <property type="entry name" value="GNAT"/>
    <property type="match status" value="1"/>
</dbReference>
<dbReference type="PANTHER" id="PTHR43334:SF1">
    <property type="entry name" value="3-HYDROXYPROPIONATE--COA LIGASE [ADP-FORMING]"/>
    <property type="match status" value="1"/>
</dbReference>
<protein>
    <submittedName>
        <fullName evidence="6">Bifunctional acetate--CoA ligase family protein/GNAT family N-acetyltransferase</fullName>
    </submittedName>
</protein>
<dbReference type="SUPFAM" id="SSF52210">
    <property type="entry name" value="Succinyl-CoA synthetase domains"/>
    <property type="match status" value="2"/>
</dbReference>
<evidence type="ECO:0000313" key="6">
    <source>
        <dbReference type="EMBL" id="GAA0574164.1"/>
    </source>
</evidence>
<dbReference type="SMART" id="SM00881">
    <property type="entry name" value="CoA_binding"/>
    <property type="match status" value="1"/>
</dbReference>
<proteinExistence type="predicted"/>
<dbReference type="InterPro" id="IPR016181">
    <property type="entry name" value="Acyl_CoA_acyltransferase"/>
</dbReference>
<dbReference type="InterPro" id="IPR000182">
    <property type="entry name" value="GNAT_dom"/>
</dbReference>
<dbReference type="EMBL" id="BAAADD010000006">
    <property type="protein sequence ID" value="GAA0574164.1"/>
    <property type="molecule type" value="Genomic_DNA"/>
</dbReference>
<dbReference type="Pfam" id="PF13380">
    <property type="entry name" value="CoA_binding_2"/>
    <property type="match status" value="1"/>
</dbReference>
<dbReference type="InterPro" id="IPR003781">
    <property type="entry name" value="CoA-bd"/>
</dbReference>
<keyword evidence="4" id="KW-0067">ATP-binding</keyword>
<dbReference type="SUPFAM" id="SSF55729">
    <property type="entry name" value="Acyl-CoA N-acyltransferases (Nat)"/>
    <property type="match status" value="1"/>
</dbReference>
<evidence type="ECO:0000256" key="4">
    <source>
        <dbReference type="ARBA" id="ARBA00022840"/>
    </source>
</evidence>
<dbReference type="Gene3D" id="3.40.50.261">
    <property type="entry name" value="Succinyl-CoA synthetase domains"/>
    <property type="match status" value="2"/>
</dbReference>
<evidence type="ECO:0000256" key="3">
    <source>
        <dbReference type="ARBA" id="ARBA00022741"/>
    </source>
</evidence>
<evidence type="ECO:0000256" key="1">
    <source>
        <dbReference type="ARBA" id="ARBA00022532"/>
    </source>
</evidence>
<keyword evidence="7" id="KW-1185">Reference proteome</keyword>
<keyword evidence="1" id="KW-0816">Tricarboxylic acid cycle</keyword>
<dbReference type="Gene3D" id="3.40.630.30">
    <property type="match status" value="1"/>
</dbReference>
<dbReference type="Gene3D" id="3.40.50.720">
    <property type="entry name" value="NAD(P)-binding Rossmann-like Domain"/>
    <property type="match status" value="1"/>
</dbReference>
<accession>A0ABN1EU54</accession>
<keyword evidence="3" id="KW-0547">Nucleotide-binding</keyword>
<evidence type="ECO:0000313" key="7">
    <source>
        <dbReference type="Proteomes" id="UP001499951"/>
    </source>
</evidence>
<dbReference type="InterPro" id="IPR043938">
    <property type="entry name" value="Ligase_CoA_dom"/>
</dbReference>
<comment type="caution">
    <text evidence="6">The sequence shown here is derived from an EMBL/GenBank/DDBJ whole genome shotgun (WGS) entry which is preliminary data.</text>
</comment>
<name>A0ABN1EU54_9PROT</name>
<keyword evidence="2 6" id="KW-0436">Ligase</keyword>
<dbReference type="SUPFAM" id="SSF56059">
    <property type="entry name" value="Glutathione synthetase ATP-binding domain-like"/>
    <property type="match status" value="1"/>
</dbReference>
<dbReference type="Proteomes" id="UP001499951">
    <property type="component" value="Unassembled WGS sequence"/>
</dbReference>
<dbReference type="InterPro" id="IPR016102">
    <property type="entry name" value="Succinyl-CoA_synth-like"/>
</dbReference>
<dbReference type="GO" id="GO:0016874">
    <property type="term" value="F:ligase activity"/>
    <property type="evidence" value="ECO:0007669"/>
    <property type="project" value="UniProtKB-KW"/>
</dbReference>
<evidence type="ECO:0000259" key="5">
    <source>
        <dbReference type="PROSITE" id="PS51186"/>
    </source>
</evidence>
<evidence type="ECO:0000256" key="2">
    <source>
        <dbReference type="ARBA" id="ARBA00022598"/>
    </source>
</evidence>
<dbReference type="SUPFAM" id="SSF51735">
    <property type="entry name" value="NAD(P)-binding Rossmann-fold domains"/>
    <property type="match status" value="1"/>
</dbReference>
<dbReference type="InterPro" id="IPR051538">
    <property type="entry name" value="Acyl-CoA_Synth/Transferase"/>
</dbReference>
<dbReference type="Pfam" id="PF00583">
    <property type="entry name" value="Acetyltransf_1"/>
    <property type="match status" value="1"/>
</dbReference>
<dbReference type="Pfam" id="PF19045">
    <property type="entry name" value="Ligase_CoA_2"/>
    <property type="match status" value="1"/>
</dbReference>
<dbReference type="Pfam" id="PF13549">
    <property type="entry name" value="ATP-grasp_5"/>
    <property type="match status" value="1"/>
</dbReference>
<dbReference type="InterPro" id="IPR032875">
    <property type="entry name" value="Succ_CoA_lig_flav_dom"/>
</dbReference>
<dbReference type="InterPro" id="IPR013815">
    <property type="entry name" value="ATP_grasp_subdomain_1"/>
</dbReference>